<accession>A0A848NX99</accession>
<dbReference type="AlphaFoldDB" id="A0A848NX99"/>
<dbReference type="RefSeq" id="WP_169340884.1">
    <property type="nucleotide sequence ID" value="NZ_JABBZM010000017.1"/>
</dbReference>
<gene>
    <name evidence="2" type="ORF">HGR00_18695</name>
</gene>
<evidence type="ECO:0000313" key="3">
    <source>
        <dbReference type="Proteomes" id="UP000575469"/>
    </source>
</evidence>
<reference evidence="2 3" key="1">
    <citation type="submission" date="2020-04" db="EMBL/GenBank/DDBJ databases">
        <title>Ralstonia insidiosa genome sequencing and assembly.</title>
        <authorList>
            <person name="Martins R.C.R."/>
            <person name="Perdigao-Neto L.V."/>
            <person name="Levin A.S.S."/>
            <person name="Costa S.F."/>
        </authorList>
    </citation>
    <scope>NUCLEOTIDE SEQUENCE [LARGE SCALE GENOMIC DNA]</scope>
    <source>
        <strain evidence="2 3">5047</strain>
    </source>
</reference>
<proteinExistence type="predicted"/>
<name>A0A848NX99_9RALS</name>
<dbReference type="EMBL" id="JABBZM010000017">
    <property type="protein sequence ID" value="NMV39941.1"/>
    <property type="molecule type" value="Genomic_DNA"/>
</dbReference>
<sequence length="135" mass="15374">MHVNDDSRAAAKCSREAHAARCATTGVTQRAFYSQVAFLLLLGASAFWLTCLSEFGPWFSVWIKQAIQLSYEHAPPLIILFLYFLRVCWWVCLATPPLVVAYLAICFAEGMFSKGFWRQVEQSRLMWEKAFLASP</sequence>
<organism evidence="2 3">
    <name type="scientific">Ralstonia insidiosa</name>
    <dbReference type="NCBI Taxonomy" id="190721"/>
    <lineage>
        <taxon>Bacteria</taxon>
        <taxon>Pseudomonadati</taxon>
        <taxon>Pseudomonadota</taxon>
        <taxon>Betaproteobacteria</taxon>
        <taxon>Burkholderiales</taxon>
        <taxon>Burkholderiaceae</taxon>
        <taxon>Ralstonia</taxon>
    </lineage>
</organism>
<keyword evidence="1" id="KW-0812">Transmembrane</keyword>
<dbReference type="Proteomes" id="UP000575469">
    <property type="component" value="Unassembled WGS sequence"/>
</dbReference>
<keyword evidence="1" id="KW-0472">Membrane</keyword>
<comment type="caution">
    <text evidence="2">The sequence shown here is derived from an EMBL/GenBank/DDBJ whole genome shotgun (WGS) entry which is preliminary data.</text>
</comment>
<feature type="transmembrane region" description="Helical" evidence="1">
    <location>
        <begin position="36"/>
        <end position="62"/>
    </location>
</feature>
<keyword evidence="1" id="KW-1133">Transmembrane helix</keyword>
<protein>
    <submittedName>
        <fullName evidence="2">Uncharacterized protein</fullName>
    </submittedName>
</protein>
<evidence type="ECO:0000313" key="2">
    <source>
        <dbReference type="EMBL" id="NMV39941.1"/>
    </source>
</evidence>
<evidence type="ECO:0000256" key="1">
    <source>
        <dbReference type="SAM" id="Phobius"/>
    </source>
</evidence>